<proteinExistence type="predicted"/>
<feature type="transmembrane region" description="Helical" evidence="2">
    <location>
        <begin position="196"/>
        <end position="214"/>
    </location>
</feature>
<gene>
    <name evidence="3" type="ORF">GCM10009111_22910</name>
</gene>
<feature type="region of interest" description="Disordered" evidence="1">
    <location>
        <begin position="1"/>
        <end position="49"/>
    </location>
</feature>
<keyword evidence="2" id="KW-0812">Transmembrane</keyword>
<accession>A0ABN1L856</accession>
<evidence type="ECO:0000313" key="3">
    <source>
        <dbReference type="EMBL" id="GAA0819160.1"/>
    </source>
</evidence>
<organism evidence="3 4">
    <name type="scientific">Colwellia asteriadis</name>
    <dbReference type="NCBI Taxonomy" id="517723"/>
    <lineage>
        <taxon>Bacteria</taxon>
        <taxon>Pseudomonadati</taxon>
        <taxon>Pseudomonadota</taxon>
        <taxon>Gammaproteobacteria</taxon>
        <taxon>Alteromonadales</taxon>
        <taxon>Colwelliaceae</taxon>
        <taxon>Colwellia</taxon>
    </lineage>
</organism>
<sequence>MGWADDMYEGGYTEEHGGLMDDAPSMRSRSKASSGKNSGPGSKWSDHDRNQMVDMYKADVSITIIAKKLNRTPLAIACQLYNKNEISGSIKDKFLEDRSFDTSISTINRNVYSHNKITRKENTKVRKFKIEEDKVIEDRSFDTSISTINRDVYNHNKITWKENTKVHKFTKKILGIICVAIAVFGWTGYWFAGSGFAALIALGFLFTGISLISSDK</sequence>
<name>A0ABN1L856_9GAMM</name>
<keyword evidence="2" id="KW-0472">Membrane</keyword>
<dbReference type="RefSeq" id="WP_343817556.1">
    <property type="nucleotide sequence ID" value="NZ_BAAAFA010000007.1"/>
</dbReference>
<dbReference type="EMBL" id="BAAAFA010000007">
    <property type="protein sequence ID" value="GAA0819160.1"/>
    <property type="molecule type" value="Genomic_DNA"/>
</dbReference>
<evidence type="ECO:0000256" key="2">
    <source>
        <dbReference type="SAM" id="Phobius"/>
    </source>
</evidence>
<feature type="transmembrane region" description="Helical" evidence="2">
    <location>
        <begin position="173"/>
        <end position="190"/>
    </location>
</feature>
<protein>
    <submittedName>
        <fullName evidence="3">Uncharacterized protein</fullName>
    </submittedName>
</protein>
<dbReference type="Proteomes" id="UP001500021">
    <property type="component" value="Unassembled WGS sequence"/>
</dbReference>
<evidence type="ECO:0000313" key="4">
    <source>
        <dbReference type="Proteomes" id="UP001500021"/>
    </source>
</evidence>
<evidence type="ECO:0000256" key="1">
    <source>
        <dbReference type="SAM" id="MobiDB-lite"/>
    </source>
</evidence>
<reference evidence="3 4" key="1">
    <citation type="journal article" date="2019" name="Int. J. Syst. Evol. Microbiol.">
        <title>The Global Catalogue of Microorganisms (GCM) 10K type strain sequencing project: providing services to taxonomists for standard genome sequencing and annotation.</title>
        <authorList>
            <consortium name="The Broad Institute Genomics Platform"/>
            <consortium name="The Broad Institute Genome Sequencing Center for Infectious Disease"/>
            <person name="Wu L."/>
            <person name="Ma J."/>
        </authorList>
    </citation>
    <scope>NUCLEOTIDE SEQUENCE [LARGE SCALE GENOMIC DNA]</scope>
    <source>
        <strain evidence="3 4">JCM 15608</strain>
    </source>
</reference>
<feature type="compositionally biased region" description="Polar residues" evidence="1">
    <location>
        <begin position="31"/>
        <end position="40"/>
    </location>
</feature>
<keyword evidence="4" id="KW-1185">Reference proteome</keyword>
<keyword evidence="2" id="KW-1133">Transmembrane helix</keyword>
<comment type="caution">
    <text evidence="3">The sequence shown here is derived from an EMBL/GenBank/DDBJ whole genome shotgun (WGS) entry which is preliminary data.</text>
</comment>